<reference evidence="1" key="1">
    <citation type="submission" date="2020-08" db="EMBL/GenBank/DDBJ databases">
        <title>Multicomponent nature underlies the extraordinary mechanical properties of spider dragline silk.</title>
        <authorList>
            <person name="Kono N."/>
            <person name="Nakamura H."/>
            <person name="Mori M."/>
            <person name="Yoshida Y."/>
            <person name="Ohtoshi R."/>
            <person name="Malay A.D."/>
            <person name="Moran D.A.P."/>
            <person name="Tomita M."/>
            <person name="Numata K."/>
            <person name="Arakawa K."/>
        </authorList>
    </citation>
    <scope>NUCLEOTIDE SEQUENCE</scope>
</reference>
<comment type="caution">
    <text evidence="1">The sequence shown here is derived from an EMBL/GenBank/DDBJ whole genome shotgun (WGS) entry which is preliminary data.</text>
</comment>
<dbReference type="Proteomes" id="UP000886998">
    <property type="component" value="Unassembled WGS sequence"/>
</dbReference>
<evidence type="ECO:0000313" key="1">
    <source>
        <dbReference type="EMBL" id="GFY68479.1"/>
    </source>
</evidence>
<organism evidence="1 2">
    <name type="scientific">Trichonephila inaurata madagascariensis</name>
    <dbReference type="NCBI Taxonomy" id="2747483"/>
    <lineage>
        <taxon>Eukaryota</taxon>
        <taxon>Metazoa</taxon>
        <taxon>Ecdysozoa</taxon>
        <taxon>Arthropoda</taxon>
        <taxon>Chelicerata</taxon>
        <taxon>Arachnida</taxon>
        <taxon>Araneae</taxon>
        <taxon>Araneomorphae</taxon>
        <taxon>Entelegynae</taxon>
        <taxon>Araneoidea</taxon>
        <taxon>Nephilidae</taxon>
        <taxon>Trichonephila</taxon>
        <taxon>Trichonephila inaurata</taxon>
    </lineage>
</organism>
<sequence>MENNLVSIPNLNPRHILEEKYEKQISESLQKQNSEGKKIGACFEITRFPSKSLKDMIGSSLKKSPTGGRSTCCFQKCKLVPQGILLSARNQM</sequence>
<dbReference type="EMBL" id="BMAV01017082">
    <property type="protein sequence ID" value="GFY68479.1"/>
    <property type="molecule type" value="Genomic_DNA"/>
</dbReference>
<gene>
    <name evidence="1" type="ORF">TNIN_192011</name>
</gene>
<evidence type="ECO:0000313" key="2">
    <source>
        <dbReference type="Proteomes" id="UP000886998"/>
    </source>
</evidence>
<dbReference type="AlphaFoldDB" id="A0A8X7CE23"/>
<keyword evidence="2" id="KW-1185">Reference proteome</keyword>
<name>A0A8X7CE23_9ARAC</name>
<proteinExistence type="predicted"/>
<accession>A0A8X7CE23</accession>
<protein>
    <submittedName>
        <fullName evidence="1">Uncharacterized protein</fullName>
    </submittedName>
</protein>